<keyword evidence="2" id="KW-1185">Reference proteome</keyword>
<protein>
    <submittedName>
        <fullName evidence="1">Uncharacterized protein</fullName>
    </submittedName>
</protein>
<evidence type="ECO:0000313" key="1">
    <source>
        <dbReference type="EMBL" id="MCW6512855.1"/>
    </source>
</evidence>
<proteinExistence type="predicted"/>
<dbReference type="RefSeq" id="WP_282589231.1">
    <property type="nucleotide sequence ID" value="NZ_JAMOIM010000069.1"/>
</dbReference>
<reference evidence="1" key="1">
    <citation type="submission" date="2022-05" db="EMBL/GenBank/DDBJ databases">
        <authorList>
            <person name="Pankratov T."/>
        </authorList>
    </citation>
    <scope>NUCLEOTIDE SEQUENCE</scope>
    <source>
        <strain evidence="1">BP6-180914</strain>
    </source>
</reference>
<evidence type="ECO:0000313" key="2">
    <source>
        <dbReference type="Proteomes" id="UP001165667"/>
    </source>
</evidence>
<dbReference type="EMBL" id="JAMOIM010000069">
    <property type="protein sequence ID" value="MCW6512855.1"/>
    <property type="molecule type" value="Genomic_DNA"/>
</dbReference>
<name>A0AA41Z4X0_9HYPH</name>
<comment type="caution">
    <text evidence="1">The sequence shown here is derived from an EMBL/GenBank/DDBJ whole genome shotgun (WGS) entry which is preliminary data.</text>
</comment>
<accession>A0AA41Z4X0</accession>
<sequence>MSVLPNPHFPCDNTPEVTDREPRRLVRTGYTYAYLYAATCPALQSWSQELGFEVAHIGIASEPLTRIAGLRGAGHAALSYFLGPYEEDVMFGDWQLSPLDFAAVDARLPSGCSPWGGTLQVQLPAGSCPDELDRRLALMLRPMEAHHCAQLPEAVERRAEQQKFLPVMPRYSIEGSRKTLVQDIYRLSKGVDLVFVADALGAALAMLGDGRDAFDHVVETWGSAPSTCQAGYAADARSREDVDAG</sequence>
<dbReference type="AlphaFoldDB" id="A0AA41Z4X0"/>
<organism evidence="1 2">
    <name type="scientific">Lichenifustis flavocetrariae</name>
    <dbReference type="NCBI Taxonomy" id="2949735"/>
    <lineage>
        <taxon>Bacteria</taxon>
        <taxon>Pseudomonadati</taxon>
        <taxon>Pseudomonadota</taxon>
        <taxon>Alphaproteobacteria</taxon>
        <taxon>Hyphomicrobiales</taxon>
        <taxon>Lichenihabitantaceae</taxon>
        <taxon>Lichenifustis</taxon>
    </lineage>
</organism>
<dbReference type="Proteomes" id="UP001165667">
    <property type="component" value="Unassembled WGS sequence"/>
</dbReference>
<gene>
    <name evidence="1" type="ORF">M8523_33765</name>
</gene>